<evidence type="ECO:0000313" key="4">
    <source>
        <dbReference type="Proteomes" id="UP001224622"/>
    </source>
</evidence>
<feature type="compositionally biased region" description="Polar residues" evidence="1">
    <location>
        <begin position="855"/>
        <end position="877"/>
    </location>
</feature>
<dbReference type="NCBIfam" id="NF033510">
    <property type="entry name" value="Ca_tandemer"/>
    <property type="match status" value="20"/>
</dbReference>
<feature type="region of interest" description="Disordered" evidence="1">
    <location>
        <begin position="1355"/>
        <end position="1403"/>
    </location>
</feature>
<name>A0AAJ2DDY3_SERFO</name>
<feature type="compositionally biased region" description="Polar residues" evidence="1">
    <location>
        <begin position="1382"/>
        <end position="1403"/>
    </location>
</feature>
<feature type="domain" description="Bacterial Ig-like" evidence="2">
    <location>
        <begin position="1251"/>
        <end position="1339"/>
    </location>
</feature>
<feature type="domain" description="Bacterial Ig-like" evidence="2">
    <location>
        <begin position="1665"/>
        <end position="1761"/>
    </location>
</feature>
<dbReference type="Gene3D" id="3.30.420.430">
    <property type="match status" value="14"/>
</dbReference>
<reference evidence="3" key="1">
    <citation type="submission" date="2023-08" db="EMBL/GenBank/DDBJ databases">
        <title>The Comparative Genomic Analysis of Yersiniaceae from Polar Regions.</title>
        <authorList>
            <person name="Goncharov A."/>
            <person name="Aslanov B."/>
            <person name="Kolodzhieva V."/>
            <person name="Azarov D."/>
            <person name="Mochov A."/>
            <person name="Lebedeva E."/>
        </authorList>
    </citation>
    <scope>NUCLEOTIDE SEQUENCE</scope>
    <source>
        <strain evidence="3">Vf</strain>
    </source>
</reference>
<dbReference type="InterPro" id="IPR013783">
    <property type="entry name" value="Ig-like_fold"/>
</dbReference>
<feature type="domain" description="Bacterial Ig-like" evidence="2">
    <location>
        <begin position="1146"/>
        <end position="1234"/>
    </location>
</feature>
<dbReference type="RefSeq" id="WP_309048688.1">
    <property type="nucleotide sequence ID" value="NZ_JAVIGA010000061.1"/>
</dbReference>
<comment type="caution">
    <text evidence="3">The sequence shown here is derived from an EMBL/GenBank/DDBJ whole genome shotgun (WGS) entry which is preliminary data.</text>
</comment>
<feature type="domain" description="Bacterial Ig-like" evidence="2">
    <location>
        <begin position="613"/>
        <end position="707"/>
    </location>
</feature>
<feature type="domain" description="Bacterial Ig-like" evidence="2">
    <location>
        <begin position="2091"/>
        <end position="2173"/>
    </location>
</feature>
<sequence>MDKTIVLAVNSGEGKTRLLTANANKAVKVKLIRGNKYLLKNLGNDFAPENITLARVGKALHIIQEGDAKASIIIEDYFNGDANNPVLLGMAEDGQLYAYVPLSGEGYEHGYLTSEGDLSPAALGGPALGSGNGIFTSSDNNHDALFGLLGWVAAATAIGAGAAIAYHNSSNGDNNHADTTPPATPAIGQALDQTGTIKGEIQNGSVTDETRPILSGKGDPGNIITVYDNGQTIGSVVVDGNGNWTYTPGMALGEGSHQLVITETDQAGNISSPSDSLNFDVDTTAPDVPSLQHIMDKVGTIVGEIQPGGMTDDQRPELSGSGEAGSKITIYDNGTVIGETEVNGDGRWFFKPDQALTDGSHTLTISQTDPAGNQSEQSGGWAFTVNTQAPPQPSIGSILDNTGSITGPLTNGSVTDETQPQLNGVGEPGSVIIITENGKPIGSTIVDDQGKWSYVVDEPLNEGSHQLVVTEVDKAGNTSEPSNPIEIVVDTTAPGKPDVAHAQDNTGPITGSIINGASTDETQPQLSGVGEPGNTIIIYDCGEKIGSVVVGDNGKWSFTPDVPLAEAEHSITVTETDPAGNESAPSESLNFTVDTTPPLVGPEYLAITAVADNVGSVQGTIANGGITDDSQPEISGIGTVGDTVLVYAKDSAGNHLVGSATVQADGTWSMTPTTPLLEGSNQLTLVAVDAAGNKTAPSTPSYDLTVDISIPGLPAITSVVDNVEPHTGALQKGDVTNDSTPTLNGTAEANSIVTVYDHGQAIGSTSADDKGRWSFTPETALVDGNHSLHITATDAAGNISAPSGSFAIILDTTVPDTATNIEIVDNVGDKTGPVAPGETTDDRSPTLGGKGEPGSTVTVTDNGNTLGTTTVDDNGNWTFTPDEPLDNGEHTLSTTVTDPAGNISEPSPGITIVVDDTPVLVSVGSVKDNIGPITGNIAPGGVTDDTRPELTGSGKPGSVVTVQDGDTLLGTTTVRPDGSWSFTPETDLGEGEHHITVTAEDAAGNITTTPAVDFTVDSVAPSKPSIGGAIDDVGDVRGELTSGSVTDDANPTFEGTAEPGSTINVYDNGQLIGSVMTDGNGAWAFTPTTPLPEGGHSLTTTATDKAGNTSVPSESFDLTTDYTPSPVGPEFLAITAVEDNVGSVQGPIASGGITDDSQPVISGIGTAGDTILVYAQDSAGNHVIGSATVQADGTWIMTPTTPLQEGNNQLTIVAVDAAGNKTTPSTPSYDLTVDITIPGLPAITSVVDNVEPHTGALQKGDVTNDNTPTLSGSAEAGSMVIVYDHGQAIGSTTADDKGRWSFTPETALVDGNHDLAVTATDAAGNISAPSGSFAIILDTIEPDAATDIVITDNVGDKTGPVAPGETTDDRSPTLGGKGEPGSTVTVTDNGNTLGTTTVDENGNWTFTPDAPLGNGDHNLSTTVTDPAGNTSEPSPGINIVVDDSKVPVSIGSVKDDVGPITGNIVAGGVTDDTRPELTGSGKPGSLVTVQDGDTVLGSTTVQTDGSWSFTPETDLGEGEHHITVTAEDAAGNITTTPAVDFTVDSVAPSKPSIGGAIDDVGDVRGELTSGSVTDDANPTFEGTAEPGSTINVYDNGQLIGSVMTDGNGAWAFTPTTPLPEGGHSLTTTATDKAGNTSQPSDAFVLTTDYTPSPVGPEFLAITGVEDNVGSVTGNIASGGITDDSQPMISGIGTAGDTILVYVNDRAGNHLVGSATVQANGTWSMMPTTPLQEGNNQLTIVAVDAAGNKTEPSAPSYDLTVDISIPGLPAITSVVDNVEPHTGALQKGDVTNDSTPTLSGSAEAGSMVIVYDNGQAIGSTTADAKGKWTLTPATALTDGNHDLAVTATDAAGNISAPSGSFAIILDTIEPDAATDIVITDNVGDKTGPVAPGETTDDRSPTLGGKGEPGSTVTVTDNGNTLGTTTVDENGNWTFTPDAPLGNGDHNLSTTVTDPAGNTSEPSPGINIVVDDTPVLIDIGAVKDNVGSITGNIIPGGVTDDTRPELTGSGKPGSLVTVQDGDTVLGTTTVQTDGNWSFTPETDLGEGEHHITVTAEDAAGNSVTSPAVDFTVDSVAPNKPSIGVATDDVGNVQGELASGSMTDDANPTFEGTAEPGSTINVYDNGQLIGSVMTDGNGAWTFTPTTPLFEGEHSLTTTATDKAGNTSQPSDAFVLTTDYTPPPSALVVITGVDDQVGNLKGNVVSGGITDDNRPTIHGTGAEAGNTITVYNGSKAIGSATVQADGSWSMKPTLPLADGLVTLTAKETDTVGNSTVASPEYAISIVTVPPQAPTITNVVDNAEPHTGALQKGDVTNDSTPTLNGTALAGGTVTVFDNGVAIG</sequence>
<proteinExistence type="predicted"/>
<feature type="domain" description="Bacterial Ig-like" evidence="2">
    <location>
        <begin position="933"/>
        <end position="1017"/>
    </location>
</feature>
<feature type="region of interest" description="Disordered" evidence="1">
    <location>
        <begin position="1882"/>
        <end position="1930"/>
    </location>
</feature>
<dbReference type="Gene3D" id="2.60.40.10">
    <property type="entry name" value="Immunoglobulins"/>
    <property type="match status" value="4"/>
</dbReference>
<evidence type="ECO:0000259" key="2">
    <source>
        <dbReference type="Pfam" id="PF19077"/>
    </source>
</evidence>
<protein>
    <submittedName>
        <fullName evidence="3">Ig-like domain-containing protein</fullName>
    </submittedName>
</protein>
<feature type="domain" description="Bacterial Ig-like" evidence="2">
    <location>
        <begin position="1778"/>
        <end position="1866"/>
    </location>
</feature>
<gene>
    <name evidence="3" type="ORF">RDT67_28405</name>
</gene>
<feature type="domain" description="Bacterial Ig-like" evidence="2">
    <location>
        <begin position="1565"/>
        <end position="1646"/>
    </location>
</feature>
<feature type="domain" description="Bacterial Ig-like" evidence="2">
    <location>
        <begin position="1456"/>
        <end position="1544"/>
    </location>
</feature>
<feature type="compositionally biased region" description="Polar residues" evidence="1">
    <location>
        <begin position="1624"/>
        <end position="1639"/>
    </location>
</feature>
<feature type="domain" description="Bacterial Ig-like" evidence="2">
    <location>
        <begin position="724"/>
        <end position="812"/>
    </location>
</feature>
<evidence type="ECO:0000313" key="3">
    <source>
        <dbReference type="EMBL" id="MDQ9130331.1"/>
    </source>
</evidence>
<feature type="domain" description="Bacterial Ig-like" evidence="2">
    <location>
        <begin position="1038"/>
        <end position="1121"/>
    </location>
</feature>
<feature type="region of interest" description="Disordered" evidence="1">
    <location>
        <begin position="969"/>
        <end position="988"/>
    </location>
</feature>
<feature type="region of interest" description="Disordered" evidence="1">
    <location>
        <begin position="1616"/>
        <end position="1639"/>
    </location>
</feature>
<feature type="compositionally biased region" description="Polar residues" evidence="1">
    <location>
        <begin position="969"/>
        <end position="984"/>
    </location>
</feature>
<feature type="non-terminal residue" evidence="3">
    <location>
        <position position="2338"/>
    </location>
</feature>
<accession>A0AAJ2DDY3</accession>
<feature type="domain" description="Bacterial Ig-like" evidence="2">
    <location>
        <begin position="1876"/>
        <end position="1969"/>
    </location>
</feature>
<feature type="region of interest" description="Disordered" evidence="1">
    <location>
        <begin position="827"/>
        <end position="877"/>
    </location>
</feature>
<feature type="domain" description="Bacterial Ig-like" evidence="2">
    <location>
        <begin position="305"/>
        <end position="387"/>
    </location>
</feature>
<feature type="domain" description="Bacterial Ig-like" evidence="2">
    <location>
        <begin position="825"/>
        <end position="915"/>
    </location>
</feature>
<feature type="region of interest" description="Disordered" evidence="1">
    <location>
        <begin position="1090"/>
        <end position="1116"/>
    </location>
</feature>
<feature type="compositionally biased region" description="Polar residues" evidence="1">
    <location>
        <begin position="1097"/>
        <end position="1116"/>
    </location>
</feature>
<feature type="domain" description="Bacterial Ig-like" evidence="2">
    <location>
        <begin position="1349"/>
        <end position="1442"/>
    </location>
</feature>
<dbReference type="Pfam" id="PF19077">
    <property type="entry name" value="Big_13"/>
    <property type="match status" value="20"/>
</dbReference>
<dbReference type="Proteomes" id="UP001224622">
    <property type="component" value="Unassembled WGS sequence"/>
</dbReference>
<feature type="domain" description="Bacterial Ig-like" evidence="2">
    <location>
        <begin position="198"/>
        <end position="283"/>
    </location>
</feature>
<organism evidence="3 4">
    <name type="scientific">Serratia fonticola</name>
    <dbReference type="NCBI Taxonomy" id="47917"/>
    <lineage>
        <taxon>Bacteria</taxon>
        <taxon>Pseudomonadati</taxon>
        <taxon>Pseudomonadota</taxon>
        <taxon>Gammaproteobacteria</taxon>
        <taxon>Enterobacterales</taxon>
        <taxon>Yersiniaceae</taxon>
        <taxon>Serratia</taxon>
    </lineage>
</organism>
<feature type="domain" description="Bacterial Ig-like" evidence="2">
    <location>
        <begin position="1980"/>
        <end position="2071"/>
    </location>
</feature>
<feature type="domain" description="Bacterial Ig-like" evidence="2">
    <location>
        <begin position="2202"/>
        <end position="2274"/>
    </location>
</feature>
<dbReference type="EMBL" id="JAVIGA010000061">
    <property type="protein sequence ID" value="MDQ9130331.1"/>
    <property type="molecule type" value="Genomic_DNA"/>
</dbReference>
<evidence type="ECO:0000256" key="1">
    <source>
        <dbReference type="SAM" id="MobiDB-lite"/>
    </source>
</evidence>
<feature type="domain" description="Bacterial Ig-like" evidence="2">
    <location>
        <begin position="401"/>
        <end position="491"/>
    </location>
</feature>
<dbReference type="InterPro" id="IPR044016">
    <property type="entry name" value="Big_13"/>
</dbReference>
<feature type="compositionally biased region" description="Polar residues" evidence="1">
    <location>
        <begin position="1909"/>
        <end position="1930"/>
    </location>
</feature>
<feature type="domain" description="Bacterial Ig-like" evidence="2">
    <location>
        <begin position="509"/>
        <end position="595"/>
    </location>
</feature>